<evidence type="ECO:0000313" key="4">
    <source>
        <dbReference type="Proteomes" id="UP001515480"/>
    </source>
</evidence>
<keyword evidence="2" id="KW-1133">Transmembrane helix</keyword>
<sequence>MLVAEKQLLDANLRNELQVLRRLELKMLVNRYANAIPTATMIGGFTFTGVVELDLLDPQYVDHDDYTKLVAGLFHVFAALALSTAVYALSVSSIAIVLGQRLAIQATATQTVRHEKNVRELANKFTTVLFALGVSLASVVGATICAIWARYSGEVVSAVVATCVFAAILPIVIWGVYTLNARLNDTVDETSTVNLTYEKGHLDVSEFRVGDSMSIPSKSDIEAAMGKSAHKSTTRHDERSALLQCIPPPKKPP</sequence>
<dbReference type="EMBL" id="JBGBPQ010000006">
    <property type="protein sequence ID" value="KAL1523386.1"/>
    <property type="molecule type" value="Genomic_DNA"/>
</dbReference>
<feature type="transmembrane region" description="Helical" evidence="2">
    <location>
        <begin position="32"/>
        <end position="51"/>
    </location>
</feature>
<feature type="transmembrane region" description="Helical" evidence="2">
    <location>
        <begin position="71"/>
        <end position="104"/>
    </location>
</feature>
<name>A0AB34JNJ6_PRYPA</name>
<reference evidence="3 4" key="1">
    <citation type="journal article" date="2024" name="Science">
        <title>Giant polyketide synthase enzymes in the biosynthesis of giant marine polyether toxins.</title>
        <authorList>
            <person name="Fallon T.R."/>
            <person name="Shende V.V."/>
            <person name="Wierzbicki I.H."/>
            <person name="Pendleton A.L."/>
            <person name="Watervoot N.F."/>
            <person name="Auber R.P."/>
            <person name="Gonzalez D.J."/>
            <person name="Wisecaver J.H."/>
            <person name="Moore B.S."/>
        </authorList>
    </citation>
    <scope>NUCLEOTIDE SEQUENCE [LARGE SCALE GENOMIC DNA]</scope>
    <source>
        <strain evidence="3 4">12B1</strain>
    </source>
</reference>
<dbReference type="Proteomes" id="UP001515480">
    <property type="component" value="Unassembled WGS sequence"/>
</dbReference>
<protein>
    <submittedName>
        <fullName evidence="3">Uncharacterized protein</fullName>
    </submittedName>
</protein>
<organism evidence="3 4">
    <name type="scientific">Prymnesium parvum</name>
    <name type="common">Toxic golden alga</name>
    <dbReference type="NCBI Taxonomy" id="97485"/>
    <lineage>
        <taxon>Eukaryota</taxon>
        <taxon>Haptista</taxon>
        <taxon>Haptophyta</taxon>
        <taxon>Prymnesiophyceae</taxon>
        <taxon>Prymnesiales</taxon>
        <taxon>Prymnesiaceae</taxon>
        <taxon>Prymnesium</taxon>
    </lineage>
</organism>
<keyword evidence="2" id="KW-0472">Membrane</keyword>
<feature type="transmembrane region" description="Helical" evidence="2">
    <location>
        <begin position="125"/>
        <end position="149"/>
    </location>
</feature>
<evidence type="ECO:0000313" key="3">
    <source>
        <dbReference type="EMBL" id="KAL1523386.1"/>
    </source>
</evidence>
<feature type="transmembrane region" description="Helical" evidence="2">
    <location>
        <begin position="155"/>
        <end position="177"/>
    </location>
</feature>
<feature type="region of interest" description="Disordered" evidence="1">
    <location>
        <begin position="226"/>
        <end position="253"/>
    </location>
</feature>
<evidence type="ECO:0000256" key="1">
    <source>
        <dbReference type="SAM" id="MobiDB-lite"/>
    </source>
</evidence>
<accession>A0AB34JNJ6</accession>
<evidence type="ECO:0000256" key="2">
    <source>
        <dbReference type="SAM" id="Phobius"/>
    </source>
</evidence>
<comment type="caution">
    <text evidence="3">The sequence shown here is derived from an EMBL/GenBank/DDBJ whole genome shotgun (WGS) entry which is preliminary data.</text>
</comment>
<keyword evidence="2" id="KW-0812">Transmembrane</keyword>
<gene>
    <name evidence="3" type="ORF">AB1Y20_018329</name>
</gene>
<proteinExistence type="predicted"/>
<dbReference type="AlphaFoldDB" id="A0AB34JNJ6"/>
<keyword evidence="4" id="KW-1185">Reference proteome</keyword>